<dbReference type="AlphaFoldDB" id="A0A0N1F2I1"/>
<dbReference type="EMBL" id="LGSZ01000053">
    <property type="protein sequence ID" value="KPH78917.1"/>
    <property type="molecule type" value="Genomic_DNA"/>
</dbReference>
<dbReference type="PROSITE" id="PS50983">
    <property type="entry name" value="FE_B12_PBP"/>
    <property type="match status" value="1"/>
</dbReference>
<organism evidence="2 3">
    <name type="scientific">Bosea vaviloviae</name>
    <dbReference type="NCBI Taxonomy" id="1526658"/>
    <lineage>
        <taxon>Bacteria</taxon>
        <taxon>Pseudomonadati</taxon>
        <taxon>Pseudomonadota</taxon>
        <taxon>Alphaproteobacteria</taxon>
        <taxon>Hyphomicrobiales</taxon>
        <taxon>Boseaceae</taxon>
        <taxon>Bosea</taxon>
    </lineage>
</organism>
<dbReference type="PANTHER" id="PTHR30535:SF4">
    <property type="entry name" value="HEMIN-BINDING PERIPLASMIC PROTEIN HMUT"/>
    <property type="match status" value="1"/>
</dbReference>
<proteinExistence type="predicted"/>
<dbReference type="PANTHER" id="PTHR30535">
    <property type="entry name" value="VITAMIN B12-BINDING PROTEIN"/>
    <property type="match status" value="1"/>
</dbReference>
<comment type="caution">
    <text evidence="2">The sequence shown here is derived from an EMBL/GenBank/DDBJ whole genome shotgun (WGS) entry which is preliminary data.</text>
</comment>
<evidence type="ECO:0000313" key="3">
    <source>
        <dbReference type="Proteomes" id="UP000037822"/>
    </source>
</evidence>
<gene>
    <name evidence="2" type="ORF">AE618_20975</name>
</gene>
<evidence type="ECO:0000259" key="1">
    <source>
        <dbReference type="PROSITE" id="PS50983"/>
    </source>
</evidence>
<sequence length="291" mass="30130">MLAAASLLLPAGFNSPALGQAQERIVAVGGVITEVIYALGLQDRIAGVDSTSLFPADALRDRPNIGYVRAVSAEGVLSLKPSLILAIEGAGPPDAMSLLSESGVKLVRIADETSAEGVASKIEAIGSAVAAAEPARRLAAQVRQRFDELATLRGRIPAKRRVLFVLSLQNGRVMVGGRNSTADAIIGHAGGINVASGIEGYKPMTDEAILAAAPDVILMMRNGGAPTVTPDDLFAMPSFAQTPASTNKRLVQMDGLYLLGFGPRTPLAARDLMAAIYPESAIPPLKTATAP</sequence>
<dbReference type="InterPro" id="IPR002491">
    <property type="entry name" value="ABC_transptr_periplasmic_BD"/>
</dbReference>
<accession>A0A0N1F2I1</accession>
<reference evidence="2 3" key="1">
    <citation type="submission" date="2015-07" db="EMBL/GenBank/DDBJ databases">
        <title>Whole genome sequencing of Bosea vaviloviae isolated from cave pool.</title>
        <authorList>
            <person name="Tan N.E.H."/>
            <person name="Lee Y.P."/>
            <person name="Gan H.M."/>
            <person name="Barton H."/>
            <person name="Savka M.A."/>
        </authorList>
    </citation>
    <scope>NUCLEOTIDE SEQUENCE [LARGE SCALE GENOMIC DNA]</scope>
    <source>
        <strain evidence="2 3">SD260</strain>
    </source>
</reference>
<dbReference type="Proteomes" id="UP000037822">
    <property type="component" value="Unassembled WGS sequence"/>
</dbReference>
<name>A0A0N1F2I1_9HYPH</name>
<feature type="domain" description="Fe/B12 periplasmic-binding" evidence="1">
    <location>
        <begin position="24"/>
        <end position="280"/>
    </location>
</feature>
<dbReference type="Gene3D" id="3.40.50.1980">
    <property type="entry name" value="Nitrogenase molybdenum iron protein domain"/>
    <property type="match status" value="2"/>
</dbReference>
<dbReference type="Pfam" id="PF01497">
    <property type="entry name" value="Peripla_BP_2"/>
    <property type="match status" value="1"/>
</dbReference>
<protein>
    <submittedName>
        <fullName evidence="2">Hemin ABC transporter substrate-binding protein</fullName>
    </submittedName>
</protein>
<evidence type="ECO:0000313" key="2">
    <source>
        <dbReference type="EMBL" id="KPH78917.1"/>
    </source>
</evidence>
<dbReference type="PATRIC" id="fig|1526658.3.peg.1615"/>
<dbReference type="InterPro" id="IPR050902">
    <property type="entry name" value="ABC_Transporter_SBP"/>
</dbReference>
<dbReference type="SUPFAM" id="SSF53807">
    <property type="entry name" value="Helical backbone' metal receptor"/>
    <property type="match status" value="1"/>
</dbReference>
<keyword evidence="3" id="KW-1185">Reference proteome</keyword>